<dbReference type="InterPro" id="IPR000073">
    <property type="entry name" value="AB_hydrolase_1"/>
</dbReference>
<dbReference type="Proteomes" id="UP000425960">
    <property type="component" value="Chromosome"/>
</dbReference>
<protein>
    <submittedName>
        <fullName evidence="3">Alpha/beta hydrolase</fullName>
    </submittedName>
</protein>
<dbReference type="PRINTS" id="PR00111">
    <property type="entry name" value="ABHYDROLASE"/>
</dbReference>
<reference evidence="3 4" key="1">
    <citation type="submission" date="2019-11" db="EMBL/GenBank/DDBJ databases">
        <title>Comparative genomics of hydrocarbon-degrading Desulfosarcina strains.</title>
        <authorList>
            <person name="Watanabe M."/>
            <person name="Kojima H."/>
            <person name="Fukui M."/>
        </authorList>
    </citation>
    <scope>NUCLEOTIDE SEQUENCE [LARGE SCALE GENOMIC DNA]</scope>
    <source>
        <strain evidence="3 4">28bB2T</strain>
    </source>
</reference>
<dbReference type="PANTHER" id="PTHR43433:SF1">
    <property type="entry name" value="BLL5160 PROTEIN"/>
    <property type="match status" value="1"/>
</dbReference>
<dbReference type="AlphaFoldDB" id="A0A5K7ZWZ5"/>
<dbReference type="Pfam" id="PF00561">
    <property type="entry name" value="Abhydrolase_1"/>
    <property type="match status" value="1"/>
</dbReference>
<keyword evidence="1" id="KW-1133">Transmembrane helix</keyword>
<organism evidence="3 4">
    <name type="scientific">Desulfosarcina ovata subsp. sediminis</name>
    <dbReference type="NCBI Taxonomy" id="885957"/>
    <lineage>
        <taxon>Bacteria</taxon>
        <taxon>Pseudomonadati</taxon>
        <taxon>Thermodesulfobacteriota</taxon>
        <taxon>Desulfobacteria</taxon>
        <taxon>Desulfobacterales</taxon>
        <taxon>Desulfosarcinaceae</taxon>
        <taxon>Desulfosarcina</taxon>
    </lineage>
</organism>
<evidence type="ECO:0000259" key="2">
    <source>
        <dbReference type="Pfam" id="PF00561"/>
    </source>
</evidence>
<dbReference type="SUPFAM" id="SSF53474">
    <property type="entry name" value="alpha/beta-Hydrolases"/>
    <property type="match status" value="1"/>
</dbReference>
<keyword evidence="3" id="KW-0378">Hydrolase</keyword>
<evidence type="ECO:0000313" key="3">
    <source>
        <dbReference type="EMBL" id="BBO84772.1"/>
    </source>
</evidence>
<evidence type="ECO:0000256" key="1">
    <source>
        <dbReference type="SAM" id="Phobius"/>
    </source>
</evidence>
<dbReference type="GO" id="GO:0016787">
    <property type="term" value="F:hydrolase activity"/>
    <property type="evidence" value="ECO:0007669"/>
    <property type="project" value="UniProtKB-KW"/>
</dbReference>
<dbReference type="EMBL" id="AP021876">
    <property type="protein sequence ID" value="BBO84772.1"/>
    <property type="molecule type" value="Genomic_DNA"/>
</dbReference>
<dbReference type="InterPro" id="IPR029058">
    <property type="entry name" value="AB_hydrolase_fold"/>
</dbReference>
<keyword evidence="1" id="KW-0472">Membrane</keyword>
<dbReference type="KEGG" id="dov:DSCO28_53380"/>
<dbReference type="PANTHER" id="PTHR43433">
    <property type="entry name" value="HYDROLASE, ALPHA/BETA FOLD FAMILY PROTEIN"/>
    <property type="match status" value="1"/>
</dbReference>
<proteinExistence type="predicted"/>
<dbReference type="RefSeq" id="WP_155324589.1">
    <property type="nucleotide sequence ID" value="NZ_AP021876.1"/>
</dbReference>
<feature type="domain" description="AB hydrolase-1" evidence="2">
    <location>
        <begin position="31"/>
        <end position="257"/>
    </location>
</feature>
<evidence type="ECO:0000313" key="4">
    <source>
        <dbReference type="Proteomes" id="UP000425960"/>
    </source>
</evidence>
<gene>
    <name evidence="3" type="ORF">DSCO28_53380</name>
</gene>
<feature type="transmembrane region" description="Helical" evidence="1">
    <location>
        <begin position="93"/>
        <end position="114"/>
    </location>
</feature>
<sequence>MLSADNQMAYFRTQDGCSLYYETIGFELTRPVVVFLNGTLQTTMYWKVIAASLKPRFRSLLYDARGQGESELGNLPLTLDLHMDDLWALMRHLVLGPVCLVGLSHGALLGYAMARRKPKAISRLVLCSIGIRAPMRARLIVRAWSTILQAGGIEALVSAALPHVFGEAFLMNNRKTIDRIAKTIVRRNREASLSAHLSAMGTYPRLRSMLQLLEMPTLVMSGADDPLVSAGGAAAVAEKSGGRHLLVKGAGHSLAAEAPELFLDTVSRFLSDRWTDMPEGI</sequence>
<name>A0A5K7ZWZ5_9BACT</name>
<keyword evidence="1" id="KW-0812">Transmembrane</keyword>
<dbReference type="InterPro" id="IPR050471">
    <property type="entry name" value="AB_hydrolase"/>
</dbReference>
<accession>A0A5K7ZWZ5</accession>
<dbReference type="Gene3D" id="3.40.50.1820">
    <property type="entry name" value="alpha/beta hydrolase"/>
    <property type="match status" value="1"/>
</dbReference>